<dbReference type="InterPro" id="IPR000209">
    <property type="entry name" value="Peptidase_S8/S53_dom"/>
</dbReference>
<dbReference type="InterPro" id="IPR036852">
    <property type="entry name" value="Peptidase_S8/S53_dom_sf"/>
</dbReference>
<dbReference type="InterPro" id="IPR022398">
    <property type="entry name" value="Peptidase_S8_His-AS"/>
</dbReference>
<dbReference type="SUPFAM" id="SSF52743">
    <property type="entry name" value="Subtilisin-like"/>
    <property type="match status" value="1"/>
</dbReference>
<name>A0A5A7NA69_9PROT</name>
<dbReference type="AlphaFoldDB" id="A0A5A7NA69"/>
<evidence type="ECO:0000259" key="6">
    <source>
        <dbReference type="Pfam" id="PF00082"/>
    </source>
</evidence>
<dbReference type="PROSITE" id="PS00137">
    <property type="entry name" value="SUBTILASE_HIS"/>
    <property type="match status" value="1"/>
</dbReference>
<keyword evidence="4 5" id="KW-0720">Serine protease</keyword>
<protein>
    <recommendedName>
        <fullName evidence="6">Peptidase S8/S53 domain-containing protein</fullName>
    </recommendedName>
</protein>
<evidence type="ECO:0000256" key="2">
    <source>
        <dbReference type="ARBA" id="ARBA00022670"/>
    </source>
</evidence>
<evidence type="ECO:0000256" key="4">
    <source>
        <dbReference type="ARBA" id="ARBA00022825"/>
    </source>
</evidence>
<evidence type="ECO:0000256" key="5">
    <source>
        <dbReference type="PROSITE-ProRule" id="PRU01240"/>
    </source>
</evidence>
<comment type="caution">
    <text evidence="7">The sequence shown here is derived from an EMBL/GenBank/DDBJ whole genome shotgun (WGS) entry which is preliminary data.</text>
</comment>
<dbReference type="InterPro" id="IPR015500">
    <property type="entry name" value="Peptidase_S8_subtilisin-rel"/>
</dbReference>
<dbReference type="Gene3D" id="3.40.50.200">
    <property type="entry name" value="Peptidase S8/S53 domain"/>
    <property type="match status" value="1"/>
</dbReference>
<feature type="active site" description="Charge relay system" evidence="5">
    <location>
        <position position="219"/>
    </location>
</feature>
<evidence type="ECO:0000256" key="3">
    <source>
        <dbReference type="ARBA" id="ARBA00022801"/>
    </source>
</evidence>
<feature type="domain" description="Peptidase S8/S53" evidence="6">
    <location>
        <begin position="26"/>
        <end position="229"/>
    </location>
</feature>
<proteinExistence type="inferred from homology"/>
<dbReference type="InterPro" id="IPR023828">
    <property type="entry name" value="Peptidase_S8_Ser-AS"/>
</dbReference>
<reference evidence="7 8" key="1">
    <citation type="submission" date="2019-09" db="EMBL/GenBank/DDBJ databases">
        <title>NBRP : Genome information of microbial organism related human and environment.</title>
        <authorList>
            <person name="Hattori M."/>
            <person name="Oshima K."/>
            <person name="Inaba H."/>
            <person name="Suda W."/>
            <person name="Sakamoto M."/>
            <person name="Iino T."/>
            <person name="Kitahara M."/>
            <person name="Oshida Y."/>
            <person name="Iida T."/>
            <person name="Kudo T."/>
            <person name="Itoh T."/>
            <person name="Ohkuma M."/>
        </authorList>
    </citation>
    <scope>NUCLEOTIDE SEQUENCE [LARGE SCALE GENOMIC DNA]</scope>
    <source>
        <strain evidence="7 8">Q-1</strain>
    </source>
</reference>
<dbReference type="InterPro" id="IPR050131">
    <property type="entry name" value="Peptidase_S8_subtilisin-like"/>
</dbReference>
<gene>
    <name evidence="7" type="ORF">JCM17846_29650</name>
</gene>
<dbReference type="RefSeq" id="WP_150007360.1">
    <property type="nucleotide sequence ID" value="NZ_BKCN01000020.1"/>
</dbReference>
<comment type="similarity">
    <text evidence="1 5">Belongs to the peptidase S8 family.</text>
</comment>
<evidence type="ECO:0000256" key="1">
    <source>
        <dbReference type="ARBA" id="ARBA00011073"/>
    </source>
</evidence>
<dbReference type="PRINTS" id="PR00723">
    <property type="entry name" value="SUBTILISIN"/>
</dbReference>
<keyword evidence="2 5" id="KW-0645">Protease</keyword>
<dbReference type="GO" id="GO:0005615">
    <property type="term" value="C:extracellular space"/>
    <property type="evidence" value="ECO:0007669"/>
    <property type="project" value="TreeGrafter"/>
</dbReference>
<dbReference type="PANTHER" id="PTHR43806:SF66">
    <property type="entry name" value="SERIN ENDOPEPTIDASE"/>
    <property type="match status" value="1"/>
</dbReference>
<evidence type="ECO:0000313" key="8">
    <source>
        <dbReference type="Proteomes" id="UP000324996"/>
    </source>
</evidence>
<feature type="active site" description="Charge relay system" evidence="5">
    <location>
        <position position="28"/>
    </location>
</feature>
<dbReference type="GO" id="GO:0004252">
    <property type="term" value="F:serine-type endopeptidase activity"/>
    <property type="evidence" value="ECO:0007669"/>
    <property type="project" value="UniProtKB-UniRule"/>
</dbReference>
<accession>A0A5A7NA69</accession>
<sequence>MQSTPWGITRVGGPADGTNLGKYAFVIDTGIDLDHPDLNVATSLNRSFVPGSSSANDQNGHGTHVAGTIAAINNGFGVVGVAAGATVVSVRVLNAQGSGSFSDIIAGVDYVAQVGLAGEVANLSLGGPTSAPLDNAIRNAAARGIFFVLAAGNESQNANNVSPARTNGTNIYTISAHDSQDRFASFSNFGNPPVDCADPGVSIRSTWLNGGFNTISGTSMAAPHAAGIFLINNGQASSGGLVTGDPDGNPDPICVL</sequence>
<dbReference type="PROSITE" id="PS00138">
    <property type="entry name" value="SUBTILASE_SER"/>
    <property type="match status" value="1"/>
</dbReference>
<feature type="active site" description="Charge relay system" evidence="5">
    <location>
        <position position="61"/>
    </location>
</feature>
<dbReference type="PROSITE" id="PS51892">
    <property type="entry name" value="SUBTILASE"/>
    <property type="match status" value="1"/>
</dbReference>
<organism evidence="7 8">
    <name type="scientific">Iodidimonas nitroreducens</name>
    <dbReference type="NCBI Taxonomy" id="1236968"/>
    <lineage>
        <taxon>Bacteria</taxon>
        <taxon>Pseudomonadati</taxon>
        <taxon>Pseudomonadota</taxon>
        <taxon>Alphaproteobacteria</taxon>
        <taxon>Iodidimonadales</taxon>
        <taxon>Iodidimonadaceae</taxon>
        <taxon>Iodidimonas</taxon>
    </lineage>
</organism>
<dbReference type="EMBL" id="BKCN01000020">
    <property type="protein sequence ID" value="GER05283.1"/>
    <property type="molecule type" value="Genomic_DNA"/>
</dbReference>
<keyword evidence="3 5" id="KW-0378">Hydrolase</keyword>
<dbReference type="GO" id="GO:0006508">
    <property type="term" value="P:proteolysis"/>
    <property type="evidence" value="ECO:0007669"/>
    <property type="project" value="UniProtKB-KW"/>
</dbReference>
<dbReference type="Pfam" id="PF00082">
    <property type="entry name" value="Peptidase_S8"/>
    <property type="match status" value="1"/>
</dbReference>
<evidence type="ECO:0000313" key="7">
    <source>
        <dbReference type="EMBL" id="GER05283.1"/>
    </source>
</evidence>
<keyword evidence="8" id="KW-1185">Reference proteome</keyword>
<dbReference type="PANTHER" id="PTHR43806">
    <property type="entry name" value="PEPTIDASE S8"/>
    <property type="match status" value="1"/>
</dbReference>
<dbReference type="Proteomes" id="UP000324996">
    <property type="component" value="Unassembled WGS sequence"/>
</dbReference>